<accession>A0A366MDJ1</accession>
<dbReference type="Proteomes" id="UP000253099">
    <property type="component" value="Unassembled WGS sequence"/>
</dbReference>
<dbReference type="EMBL" id="NIZT01000023">
    <property type="protein sequence ID" value="RBQ23569.1"/>
    <property type="molecule type" value="Genomic_DNA"/>
</dbReference>
<evidence type="ECO:0000313" key="3">
    <source>
        <dbReference type="Proteomes" id="UP000253099"/>
    </source>
</evidence>
<feature type="transmembrane region" description="Helical" evidence="1">
    <location>
        <begin position="20"/>
        <end position="39"/>
    </location>
</feature>
<keyword evidence="1" id="KW-0812">Transmembrane</keyword>
<evidence type="ECO:0000313" key="2">
    <source>
        <dbReference type="EMBL" id="RBQ23569.1"/>
    </source>
</evidence>
<gene>
    <name evidence="2" type="ORF">ALNOE001_08490</name>
</gene>
<sequence length="56" mass="6249">MKIKSSKIFNEQEGQGSAEMILLIGAIIIIVILVGNYIFQVSEGINENLKELIEKE</sequence>
<dbReference type="InterPro" id="IPR007166">
    <property type="entry name" value="Class3_signal_pept_motif"/>
</dbReference>
<reference evidence="2 3" key="1">
    <citation type="submission" date="2018-06" db="EMBL/GenBank/DDBJ databases">
        <title>Genomic insight into two independent archaeal endosymbiosis events.</title>
        <authorList>
            <person name="Lind A.E."/>
            <person name="Lewis W.H."/>
            <person name="Spang A."/>
            <person name="Guy L."/>
            <person name="Embley M.T."/>
            <person name="Ettema T.J.G."/>
        </authorList>
    </citation>
    <scope>NUCLEOTIDE SEQUENCE [LARGE SCALE GENOMIC DNA]</scope>
    <source>
        <strain evidence="2">NOE</strain>
    </source>
</reference>
<dbReference type="Pfam" id="PF04021">
    <property type="entry name" value="Class_IIIsignal"/>
    <property type="match status" value="1"/>
</dbReference>
<evidence type="ECO:0000256" key="1">
    <source>
        <dbReference type="SAM" id="Phobius"/>
    </source>
</evidence>
<keyword evidence="1" id="KW-0472">Membrane</keyword>
<proteinExistence type="predicted"/>
<name>A0A366MDJ1_9EURY</name>
<protein>
    <recommendedName>
        <fullName evidence="4">Class III signal peptide</fullName>
    </recommendedName>
</protein>
<keyword evidence="1" id="KW-1133">Transmembrane helix</keyword>
<dbReference type="AlphaFoldDB" id="A0A366MDJ1"/>
<comment type="caution">
    <text evidence="2">The sequence shown here is derived from an EMBL/GenBank/DDBJ whole genome shotgun (WGS) entry which is preliminary data.</text>
</comment>
<keyword evidence="3" id="KW-1185">Reference proteome</keyword>
<evidence type="ECO:0008006" key="4">
    <source>
        <dbReference type="Google" id="ProtNLM"/>
    </source>
</evidence>
<organism evidence="2 3">
    <name type="scientific">Candidatus Methanobinarius endosymbioticus</name>
    <dbReference type="NCBI Taxonomy" id="2006182"/>
    <lineage>
        <taxon>Archaea</taxon>
        <taxon>Methanobacteriati</taxon>
        <taxon>Methanobacteriota</taxon>
        <taxon>Methanomada group</taxon>
        <taxon>Methanobacteria</taxon>
        <taxon>Methanobacteriales</taxon>
        <taxon>Methanobacteriaceae</taxon>
        <taxon>Candidatus Methanobinarius</taxon>
    </lineage>
</organism>